<evidence type="ECO:0000313" key="6">
    <source>
        <dbReference type="EMBL" id="BDZ41441.1"/>
    </source>
</evidence>
<dbReference type="Pfam" id="PF08386">
    <property type="entry name" value="Abhydrolase_4"/>
    <property type="match status" value="1"/>
</dbReference>
<name>A0ABN6X9F5_9CELL</name>
<evidence type="ECO:0000313" key="7">
    <source>
        <dbReference type="Proteomes" id="UP001321475"/>
    </source>
</evidence>
<dbReference type="EMBL" id="AP027729">
    <property type="protein sequence ID" value="BDZ41441.1"/>
    <property type="molecule type" value="Genomic_DNA"/>
</dbReference>
<evidence type="ECO:0000259" key="5">
    <source>
        <dbReference type="Pfam" id="PF08386"/>
    </source>
</evidence>
<reference evidence="7" key="1">
    <citation type="journal article" date="2019" name="Int. J. Syst. Evol. Microbiol.">
        <title>The Global Catalogue of Microorganisms (GCM) 10K type strain sequencing project: providing services to taxonomists for standard genome sequencing and annotation.</title>
        <authorList>
            <consortium name="The Broad Institute Genomics Platform"/>
            <consortium name="The Broad Institute Genome Sequencing Center for Infectious Disease"/>
            <person name="Wu L."/>
            <person name="Ma J."/>
        </authorList>
    </citation>
    <scope>NUCLEOTIDE SEQUENCE [LARGE SCALE GENOMIC DNA]</scope>
    <source>
        <strain evidence="7">NBRC 108565</strain>
    </source>
</reference>
<dbReference type="Gene3D" id="3.40.50.1820">
    <property type="entry name" value="alpha/beta hydrolase"/>
    <property type="match status" value="1"/>
</dbReference>
<protein>
    <submittedName>
        <fullName evidence="6">Alpha/beta hydrolase</fullName>
    </submittedName>
</protein>
<evidence type="ECO:0000256" key="4">
    <source>
        <dbReference type="SAM" id="MobiDB-lite"/>
    </source>
</evidence>
<feature type="domain" description="Peptidase S33 tripeptidyl aminopeptidase-like C-terminal" evidence="5">
    <location>
        <begin position="402"/>
        <end position="503"/>
    </location>
</feature>
<evidence type="ECO:0000256" key="3">
    <source>
        <dbReference type="ARBA" id="ARBA00022801"/>
    </source>
</evidence>
<proteinExistence type="inferred from homology"/>
<dbReference type="Proteomes" id="UP001321475">
    <property type="component" value="Chromosome"/>
</dbReference>
<dbReference type="PANTHER" id="PTHR43248:SF29">
    <property type="entry name" value="TRIPEPTIDYL AMINOPEPTIDASE"/>
    <property type="match status" value="1"/>
</dbReference>
<dbReference type="InterPro" id="IPR051601">
    <property type="entry name" value="Serine_prot/Carboxylest_S33"/>
</dbReference>
<evidence type="ECO:0000256" key="1">
    <source>
        <dbReference type="ARBA" id="ARBA00010088"/>
    </source>
</evidence>
<evidence type="ECO:0000256" key="2">
    <source>
        <dbReference type="ARBA" id="ARBA00022729"/>
    </source>
</evidence>
<keyword evidence="3 6" id="KW-0378">Hydrolase</keyword>
<comment type="similarity">
    <text evidence="1">Belongs to the peptidase S33 family.</text>
</comment>
<dbReference type="InterPro" id="IPR013595">
    <property type="entry name" value="Pept_S33_TAP-like_C"/>
</dbReference>
<dbReference type="GO" id="GO:0016787">
    <property type="term" value="F:hydrolase activity"/>
    <property type="evidence" value="ECO:0007669"/>
    <property type="project" value="UniProtKB-KW"/>
</dbReference>
<keyword evidence="7" id="KW-1185">Reference proteome</keyword>
<keyword evidence="2" id="KW-0732">Signal</keyword>
<dbReference type="PANTHER" id="PTHR43248">
    <property type="entry name" value="2-SUCCINYL-6-HYDROXY-2,4-CYCLOHEXADIENE-1-CARBOXYLATE SYNTHASE"/>
    <property type="match status" value="1"/>
</dbReference>
<sequence length="503" mass="52612">MIATVLAGCTPGDPSAEPEATSASPQSPGDGGEGAPSGTGAPEGFESYYEQQIDWSGCEGGFECATVAVPISWDEPESGSMDLELKQLPASGDREGSLLVNPGGPGASGIEFVEGAEGRFGEPVLDAYDVVGFDPRGVGASSPIVCFDDARKDESLSKDFPETEAGLEGAQAELRAWGEACAENTGPQLATVDTQSAARDMDMLRSALGEDELDYLGFSYGTKLGATYAGLFPERVGRLVLDGALDPTTSSADVSAQQAVGFENALRAYVEDCQSGECPLTGSVDDGMQQIRTLLDEALDRPFPTDSDRDLTQTLMFYGIALPLYSQGNWPLLTQALDEITTTGEGTTFLYLADFYNDRNPDGTFANNSAEAFRAINCLDDSGNPDMAFMDAQAEEIEAAAPTVGEFFTYDGLTCADWPVPEVEQDFDASAAGAPPILVVGTTNDPATPYAWAESLAGTLDSGTLLTYEGEGHTAYGSSNDCVSGAVDAFLVDGTVPEVGTTC</sequence>
<organism evidence="6 7">
    <name type="scientific">Paraoerskovia sediminicola</name>
    <dbReference type="NCBI Taxonomy" id="1138587"/>
    <lineage>
        <taxon>Bacteria</taxon>
        <taxon>Bacillati</taxon>
        <taxon>Actinomycetota</taxon>
        <taxon>Actinomycetes</taxon>
        <taxon>Micrococcales</taxon>
        <taxon>Cellulomonadaceae</taxon>
        <taxon>Paraoerskovia</taxon>
    </lineage>
</organism>
<accession>A0ABN6X9F5</accession>
<dbReference type="InterPro" id="IPR029058">
    <property type="entry name" value="AB_hydrolase_fold"/>
</dbReference>
<feature type="region of interest" description="Disordered" evidence="4">
    <location>
        <begin position="1"/>
        <end position="44"/>
    </location>
</feature>
<gene>
    <name evidence="6" type="ORF">GCM10025865_07400</name>
</gene>
<dbReference type="SUPFAM" id="SSF53474">
    <property type="entry name" value="alpha/beta-Hydrolases"/>
    <property type="match status" value="1"/>
</dbReference>